<dbReference type="Pfam" id="PF00701">
    <property type="entry name" value="DHDPS"/>
    <property type="match status" value="1"/>
</dbReference>
<evidence type="ECO:0000256" key="1">
    <source>
        <dbReference type="ARBA" id="ARBA00007592"/>
    </source>
</evidence>
<accession>A0ABP3YIA9</accession>
<organism evidence="3 4">
    <name type="scientific">Algoriphagus jejuensis</name>
    <dbReference type="NCBI Taxonomy" id="419934"/>
    <lineage>
        <taxon>Bacteria</taxon>
        <taxon>Pseudomonadati</taxon>
        <taxon>Bacteroidota</taxon>
        <taxon>Cytophagia</taxon>
        <taxon>Cytophagales</taxon>
        <taxon>Cyclobacteriaceae</taxon>
        <taxon>Algoriphagus</taxon>
    </lineage>
</organism>
<dbReference type="SUPFAM" id="SSF51569">
    <property type="entry name" value="Aldolase"/>
    <property type="match status" value="1"/>
</dbReference>
<dbReference type="Gene3D" id="3.20.20.70">
    <property type="entry name" value="Aldolase class I"/>
    <property type="match status" value="1"/>
</dbReference>
<gene>
    <name evidence="3" type="ORF">GCM10009119_33420</name>
</gene>
<name>A0ABP3YIA9_9BACT</name>
<dbReference type="SMART" id="SM01130">
    <property type="entry name" value="DHDPS"/>
    <property type="match status" value="1"/>
</dbReference>
<dbReference type="RefSeq" id="WP_343853700.1">
    <property type="nucleotide sequence ID" value="NZ_BAAAFI010000043.1"/>
</dbReference>
<comment type="caution">
    <text evidence="3">The sequence shown here is derived from an EMBL/GenBank/DDBJ whole genome shotgun (WGS) entry which is preliminary data.</text>
</comment>
<dbReference type="EMBL" id="BAAAFI010000043">
    <property type="protein sequence ID" value="GAA0880372.1"/>
    <property type="molecule type" value="Genomic_DNA"/>
</dbReference>
<proteinExistence type="inferred from homology"/>
<evidence type="ECO:0000313" key="3">
    <source>
        <dbReference type="EMBL" id="GAA0880372.1"/>
    </source>
</evidence>
<sequence length="359" mass="40354">MNTFDHYTRRIFLKKLSIGTLSLSALMGLNQELLSAVLPQPKLKPNADILKDSEKKFVPVMLTPFDSNLKIDFAALTQLTDFYLACGAKGFFANCLSSEMYHLDNDERLALARHVVNQVKGKVPVVATGSFGDTIEEKADFTKRMYETGVDAVILITSHFAAKNEDDTTLISNLEKFLSLTGNIPLGTYECPSPYKRIITPEVMRFMISSKRFIYHKDTSLDLDKIEEKLAITDDSPLEFYDAHTPNTMYSLQMGARGMSCIAGNLYPELFSWMCANASDPAKQADVEWLQSELTRADSIISQGYPTSAKYFLQKRGVPILPICRSKNTPLTTDQMLALDKIYETLPQWHERLGIKLSS</sequence>
<dbReference type="InterPro" id="IPR013785">
    <property type="entry name" value="Aldolase_TIM"/>
</dbReference>
<evidence type="ECO:0000313" key="4">
    <source>
        <dbReference type="Proteomes" id="UP001500469"/>
    </source>
</evidence>
<dbReference type="Proteomes" id="UP001500469">
    <property type="component" value="Unassembled WGS sequence"/>
</dbReference>
<dbReference type="InterPro" id="IPR002220">
    <property type="entry name" value="DapA-like"/>
</dbReference>
<protein>
    <submittedName>
        <fullName evidence="3">Dihydrodipicolinate synthase family protein</fullName>
    </submittedName>
</protein>
<keyword evidence="4" id="KW-1185">Reference proteome</keyword>
<keyword evidence="2" id="KW-0456">Lyase</keyword>
<dbReference type="PANTHER" id="PTHR12128">
    <property type="entry name" value="DIHYDRODIPICOLINATE SYNTHASE"/>
    <property type="match status" value="1"/>
</dbReference>
<dbReference type="CDD" id="cd00408">
    <property type="entry name" value="DHDPS-like"/>
    <property type="match status" value="1"/>
</dbReference>
<comment type="similarity">
    <text evidence="1">Belongs to the DapA family.</text>
</comment>
<reference evidence="4" key="1">
    <citation type="journal article" date="2019" name="Int. J. Syst. Evol. Microbiol.">
        <title>The Global Catalogue of Microorganisms (GCM) 10K type strain sequencing project: providing services to taxonomists for standard genome sequencing and annotation.</title>
        <authorList>
            <consortium name="The Broad Institute Genomics Platform"/>
            <consortium name="The Broad Institute Genome Sequencing Center for Infectious Disease"/>
            <person name="Wu L."/>
            <person name="Ma J."/>
        </authorList>
    </citation>
    <scope>NUCLEOTIDE SEQUENCE [LARGE SCALE GENOMIC DNA]</scope>
    <source>
        <strain evidence="4">JCM 16112</strain>
    </source>
</reference>
<dbReference type="PANTHER" id="PTHR12128:SF66">
    <property type="entry name" value="4-HYDROXY-2-OXOGLUTARATE ALDOLASE, MITOCHONDRIAL"/>
    <property type="match status" value="1"/>
</dbReference>
<evidence type="ECO:0000256" key="2">
    <source>
        <dbReference type="ARBA" id="ARBA00023239"/>
    </source>
</evidence>